<proteinExistence type="predicted"/>
<dbReference type="Proteomes" id="UP001325680">
    <property type="component" value="Chromosome"/>
</dbReference>
<name>A0ABZ0WD07_9BACT</name>
<gene>
    <name evidence="1" type="ORF">U0035_10790</name>
</gene>
<protein>
    <submittedName>
        <fullName evidence="1">Uncharacterized protein</fullName>
    </submittedName>
</protein>
<accession>A0ABZ0WD07</accession>
<sequence>MKNAVAQSDSLAIKKNLEHLKAIKDSFTLKPLKVLLDSSRVPIKAAFGNPENANMPDIEGPRSATFVFFFVGVEDVKSKRGAWVNNRRLLVTVMDAQGKYGRHPELPKNKEWNGQIAKRYEDMLVLRVGFLGDH</sequence>
<reference evidence="1 2" key="1">
    <citation type="submission" date="2023-12" db="EMBL/GenBank/DDBJ databases">
        <title>Genome sequencing and assembly of bacterial species from a model synthetic community.</title>
        <authorList>
            <person name="Hogle S.L."/>
        </authorList>
    </citation>
    <scope>NUCLEOTIDE SEQUENCE [LARGE SCALE GENOMIC DNA]</scope>
    <source>
        <strain evidence="1 2">HAMBI_3031</strain>
    </source>
</reference>
<evidence type="ECO:0000313" key="2">
    <source>
        <dbReference type="Proteomes" id="UP001325680"/>
    </source>
</evidence>
<dbReference type="RefSeq" id="WP_162817778.1">
    <property type="nucleotide sequence ID" value="NZ_CP139960.1"/>
</dbReference>
<dbReference type="EMBL" id="CP139960">
    <property type="protein sequence ID" value="WQD40635.1"/>
    <property type="molecule type" value="Genomic_DNA"/>
</dbReference>
<evidence type="ECO:0000313" key="1">
    <source>
        <dbReference type="EMBL" id="WQD40635.1"/>
    </source>
</evidence>
<keyword evidence="2" id="KW-1185">Reference proteome</keyword>
<organism evidence="1 2">
    <name type="scientific">Niabella yanshanensis</name>
    <dbReference type="NCBI Taxonomy" id="577386"/>
    <lineage>
        <taxon>Bacteria</taxon>
        <taxon>Pseudomonadati</taxon>
        <taxon>Bacteroidota</taxon>
        <taxon>Chitinophagia</taxon>
        <taxon>Chitinophagales</taxon>
        <taxon>Chitinophagaceae</taxon>
        <taxon>Niabella</taxon>
    </lineage>
</organism>